<dbReference type="Pfam" id="PF13187">
    <property type="entry name" value="Fer4_9"/>
    <property type="match status" value="1"/>
</dbReference>
<protein>
    <submittedName>
        <fullName evidence="6">4Fe-4S dicluster domain-containing protein</fullName>
    </submittedName>
</protein>
<evidence type="ECO:0000256" key="3">
    <source>
        <dbReference type="ARBA" id="ARBA00023004"/>
    </source>
</evidence>
<dbReference type="Gene3D" id="3.30.70.20">
    <property type="match status" value="1"/>
</dbReference>
<name>A0A1W1XBU4_9BACT</name>
<dbReference type="InterPro" id="IPR050572">
    <property type="entry name" value="Fe-S_Ferredoxin"/>
</dbReference>
<evidence type="ECO:0000313" key="6">
    <source>
        <dbReference type="EMBL" id="SMC21515.1"/>
    </source>
</evidence>
<organism evidence="6 7">
    <name type="scientific">Desulfacinum hydrothermale DSM 13146</name>
    <dbReference type="NCBI Taxonomy" id="1121390"/>
    <lineage>
        <taxon>Bacteria</taxon>
        <taxon>Pseudomonadati</taxon>
        <taxon>Thermodesulfobacteriota</taxon>
        <taxon>Syntrophobacteria</taxon>
        <taxon>Syntrophobacterales</taxon>
        <taxon>Syntrophobacteraceae</taxon>
        <taxon>Desulfacinum</taxon>
    </lineage>
</organism>
<keyword evidence="3" id="KW-0408">Iron</keyword>
<dbReference type="PROSITE" id="PS00198">
    <property type="entry name" value="4FE4S_FER_1"/>
    <property type="match status" value="1"/>
</dbReference>
<dbReference type="PANTHER" id="PTHR43687">
    <property type="entry name" value="ADENYLYLSULFATE REDUCTASE, BETA SUBUNIT"/>
    <property type="match status" value="1"/>
</dbReference>
<accession>A0A1W1XBU4</accession>
<evidence type="ECO:0000313" key="7">
    <source>
        <dbReference type="Proteomes" id="UP000192783"/>
    </source>
</evidence>
<dbReference type="InterPro" id="IPR017896">
    <property type="entry name" value="4Fe4S_Fe-S-bd"/>
</dbReference>
<dbReference type="GO" id="GO:0046872">
    <property type="term" value="F:metal ion binding"/>
    <property type="evidence" value="ECO:0007669"/>
    <property type="project" value="UniProtKB-KW"/>
</dbReference>
<evidence type="ECO:0000256" key="2">
    <source>
        <dbReference type="ARBA" id="ARBA00022723"/>
    </source>
</evidence>
<feature type="domain" description="4Fe-4S ferredoxin-type" evidence="5">
    <location>
        <begin position="40"/>
        <end position="70"/>
    </location>
</feature>
<gene>
    <name evidence="6" type="ORF">SAMN02746041_01198</name>
</gene>
<evidence type="ECO:0000259" key="5">
    <source>
        <dbReference type="PROSITE" id="PS51379"/>
    </source>
</evidence>
<dbReference type="STRING" id="1121390.SAMN02746041_01198"/>
<dbReference type="PROSITE" id="PS51379">
    <property type="entry name" value="4FE4S_FER_2"/>
    <property type="match status" value="2"/>
</dbReference>
<dbReference type="EMBL" id="FWXF01000005">
    <property type="protein sequence ID" value="SMC21515.1"/>
    <property type="molecule type" value="Genomic_DNA"/>
</dbReference>
<proteinExistence type="predicted"/>
<dbReference type="PANTHER" id="PTHR43687:SF1">
    <property type="entry name" value="FERREDOXIN III"/>
    <property type="match status" value="1"/>
</dbReference>
<dbReference type="Proteomes" id="UP000192783">
    <property type="component" value="Unassembled WGS sequence"/>
</dbReference>
<keyword evidence="1" id="KW-0004">4Fe-4S</keyword>
<sequence length="146" mass="16425">MTVPEFHQRIHVDTDRCLGCFACALACPEGLIGWEDGERTRRFHAPALCSGDCTRCRDACPVDAIHLEPMKEPAPAAEPLCWSLSLALCRMCRKPFTTQPILALLTRTLHHTVGLSQGECHWALCCPACRRDLESRRLLDAARWNR</sequence>
<dbReference type="AlphaFoldDB" id="A0A1W1XBU4"/>
<evidence type="ECO:0000256" key="4">
    <source>
        <dbReference type="ARBA" id="ARBA00023014"/>
    </source>
</evidence>
<keyword evidence="2" id="KW-0479">Metal-binding</keyword>
<feature type="domain" description="4Fe-4S ferredoxin-type" evidence="5">
    <location>
        <begin position="8"/>
        <end position="37"/>
    </location>
</feature>
<reference evidence="6 7" key="1">
    <citation type="submission" date="2017-04" db="EMBL/GenBank/DDBJ databases">
        <authorList>
            <person name="Afonso C.L."/>
            <person name="Miller P.J."/>
            <person name="Scott M.A."/>
            <person name="Spackman E."/>
            <person name="Goraichik I."/>
            <person name="Dimitrov K.M."/>
            <person name="Suarez D.L."/>
            <person name="Swayne D.E."/>
        </authorList>
    </citation>
    <scope>NUCLEOTIDE SEQUENCE [LARGE SCALE GENOMIC DNA]</scope>
    <source>
        <strain evidence="6 7">DSM 13146</strain>
    </source>
</reference>
<dbReference type="RefSeq" id="WP_084056971.1">
    <property type="nucleotide sequence ID" value="NZ_FWXF01000005.1"/>
</dbReference>
<dbReference type="OrthoDB" id="9803192at2"/>
<dbReference type="InterPro" id="IPR017900">
    <property type="entry name" value="4Fe4S_Fe_S_CS"/>
</dbReference>
<dbReference type="SUPFAM" id="SSF54862">
    <property type="entry name" value="4Fe-4S ferredoxins"/>
    <property type="match status" value="1"/>
</dbReference>
<keyword evidence="4" id="KW-0411">Iron-sulfur</keyword>
<keyword evidence="7" id="KW-1185">Reference proteome</keyword>
<dbReference type="GO" id="GO:0051539">
    <property type="term" value="F:4 iron, 4 sulfur cluster binding"/>
    <property type="evidence" value="ECO:0007669"/>
    <property type="project" value="UniProtKB-KW"/>
</dbReference>
<evidence type="ECO:0000256" key="1">
    <source>
        <dbReference type="ARBA" id="ARBA00022485"/>
    </source>
</evidence>